<dbReference type="EMBL" id="CP028858">
    <property type="protein sequence ID" value="AWB27555.1"/>
    <property type="molecule type" value="Genomic_DNA"/>
</dbReference>
<dbReference type="Pfam" id="PF22570">
    <property type="entry name" value="LiaF-TM"/>
    <property type="match status" value="1"/>
</dbReference>
<keyword evidence="4" id="KW-1185">Reference proteome</keyword>
<dbReference type="InterPro" id="IPR054331">
    <property type="entry name" value="LiaF_TM"/>
</dbReference>
<feature type="transmembrane region" description="Helical" evidence="1">
    <location>
        <begin position="101"/>
        <end position="117"/>
    </location>
</feature>
<keyword evidence="1" id="KW-0472">Membrane</keyword>
<name>A0A2R4X197_9EURY</name>
<proteinExistence type="predicted"/>
<feature type="transmembrane region" description="Helical" evidence="1">
    <location>
        <begin position="49"/>
        <end position="66"/>
    </location>
</feature>
<evidence type="ECO:0000256" key="1">
    <source>
        <dbReference type="SAM" id="Phobius"/>
    </source>
</evidence>
<keyword evidence="1" id="KW-0812">Transmembrane</keyword>
<dbReference type="AlphaFoldDB" id="A0A2R4X197"/>
<dbReference type="KEGG" id="harc:HARCEL1_07450"/>
<dbReference type="PANTHER" id="PTHR40763:SF5">
    <property type="entry name" value="MEMBRANE PROTEIN"/>
    <property type="match status" value="1"/>
</dbReference>
<feature type="domain" description="LiaF transmembrane" evidence="2">
    <location>
        <begin position="25"/>
        <end position="121"/>
    </location>
</feature>
<protein>
    <recommendedName>
        <fullName evidence="2">LiaF transmembrane domain-containing protein</fullName>
    </recommendedName>
</protein>
<dbReference type="Proteomes" id="UP000244727">
    <property type="component" value="Chromosome"/>
</dbReference>
<feature type="transmembrane region" description="Helical" evidence="1">
    <location>
        <begin position="19"/>
        <end position="37"/>
    </location>
</feature>
<dbReference type="PANTHER" id="PTHR40763">
    <property type="entry name" value="MEMBRANE PROTEIN-RELATED"/>
    <property type="match status" value="1"/>
</dbReference>
<accession>A0A2R4X197</accession>
<organism evidence="3 4">
    <name type="scientific">Halococcoides cellulosivorans</name>
    <dbReference type="NCBI Taxonomy" id="1679096"/>
    <lineage>
        <taxon>Archaea</taxon>
        <taxon>Methanobacteriati</taxon>
        <taxon>Methanobacteriota</taxon>
        <taxon>Stenosarchaea group</taxon>
        <taxon>Halobacteria</taxon>
        <taxon>Halobacteriales</taxon>
        <taxon>Haloarculaceae</taxon>
        <taxon>Halococcoides</taxon>
    </lineage>
</organism>
<evidence type="ECO:0000313" key="3">
    <source>
        <dbReference type="EMBL" id="AWB27555.1"/>
    </source>
</evidence>
<keyword evidence="1" id="KW-1133">Transmembrane helix</keyword>
<gene>
    <name evidence="3" type="ORF">HARCEL1_07450</name>
</gene>
<evidence type="ECO:0000259" key="2">
    <source>
        <dbReference type="Pfam" id="PF22570"/>
    </source>
</evidence>
<reference evidence="3 4" key="1">
    <citation type="submission" date="2018-04" db="EMBL/GenBank/DDBJ databases">
        <title>Halococcoides cellulosivorans gen. nov., sp. nov., an extremely halophilic cellulose-utilizing haloarchaeon from hypersaline lakes.</title>
        <authorList>
            <person name="Sorokin D.Y."/>
            <person name="Toshchakov S.V."/>
            <person name="Samarov N.I."/>
            <person name="Korzhenkov A."/>
            <person name="Kublanov I.V."/>
        </authorList>
    </citation>
    <scope>NUCLEOTIDE SEQUENCE [LARGE SCALE GENOMIC DNA]</scope>
    <source>
        <strain evidence="3 4">HArcel1</strain>
    </source>
</reference>
<sequence length="243" mass="25885">MGCNFTVEWRLTSRVTRTLLSRISTGGLIVLVGLALLARTTELFDAGLVWTWLPALFVVLGVWALLASQFRNLTGPVMVIAVAGAVLARNLDVISDATLGRWWPLLVVLFGVLLVVGRSRRRRSSPGATTGEVSVLSVLGGSERRIGPTFTGAEVLSVFGGSELDLRETDVPTPPAVLDTITLFGGTELRVPSDWVVQIDALALFGGIEDDRQAPSDGPARTEEGPDLVITGLVLFGGLEISH</sequence>
<evidence type="ECO:0000313" key="4">
    <source>
        <dbReference type="Proteomes" id="UP000244727"/>
    </source>
</evidence>
<feature type="transmembrane region" description="Helical" evidence="1">
    <location>
        <begin position="73"/>
        <end position="89"/>
    </location>
</feature>